<dbReference type="Pfam" id="PF13520">
    <property type="entry name" value="AA_permease_2"/>
    <property type="match status" value="1"/>
</dbReference>
<feature type="transmembrane region" description="Helical" evidence="5">
    <location>
        <begin position="337"/>
        <end position="355"/>
    </location>
</feature>
<feature type="transmembrane region" description="Helical" evidence="5">
    <location>
        <begin position="361"/>
        <end position="384"/>
    </location>
</feature>
<feature type="transmembrane region" description="Helical" evidence="5">
    <location>
        <begin position="202"/>
        <end position="222"/>
    </location>
</feature>
<feature type="transmembrane region" description="Helical" evidence="5">
    <location>
        <begin position="162"/>
        <end position="182"/>
    </location>
</feature>
<sequence>MAEKQIGDEGLVRGFGLLHATALNMSNMVGVGPFITIPLIIASMGGPQCMLGWLLGAVLALCDGLVWSELAAAMPGTGGTYLYLREAFRKTRLGGILPFLFIWQFIISGPLEIASGYIGFAQYVGYFWRGMGPWETRLLSLSVGTVVIVLLYRRVTAVAKMAVVLWIGMLATVLWIVVSGLANFNARVVFDFPPGAFTFSRGFLAGLGSAMLIAMYDFMGYYDICYVGGEVRNPARVIPRSIIYSVLAVAAIYALMNLSIIAVVPWREAMNSKFIAAQFIEKLYGTRAAAVVTVLVLWTAFASVFALLLGYSRIPYAAAVNGDFFAVFGRLHATGKFPHVSLLVMGALSIVASLWNLDAVISALLTSRILIQFVAQIFALHYLRRHRHDIERPFRAWLYPLPSVIAFAGWAYIFLTSGWNFAGFGVLTLAAGVGAYLLWRKVTKYS</sequence>
<dbReference type="eggNOG" id="COG0531">
    <property type="taxonomic scope" value="Bacteria"/>
</dbReference>
<protein>
    <submittedName>
        <fullName evidence="6">Amino acid permease-associated region</fullName>
    </submittedName>
</protein>
<dbReference type="OrthoDB" id="3181223at2"/>
<keyword evidence="3 5" id="KW-1133">Transmembrane helix</keyword>
<feature type="transmembrane region" description="Helical" evidence="5">
    <location>
        <begin position="421"/>
        <end position="439"/>
    </location>
</feature>
<feature type="transmembrane region" description="Helical" evidence="5">
    <location>
        <begin position="53"/>
        <end position="84"/>
    </location>
</feature>
<feature type="transmembrane region" description="Helical" evidence="5">
    <location>
        <begin position="396"/>
        <end position="415"/>
    </location>
</feature>
<comment type="subcellular location">
    <subcellularLocation>
        <location evidence="1">Membrane</location>
        <topology evidence="1">Multi-pass membrane protein</topology>
    </subcellularLocation>
</comment>
<evidence type="ECO:0000313" key="6">
    <source>
        <dbReference type="EMBL" id="ABJ85873.1"/>
    </source>
</evidence>
<dbReference type="InterPro" id="IPR002293">
    <property type="entry name" value="AA/rel_permease1"/>
</dbReference>
<keyword evidence="2 5" id="KW-0812">Transmembrane</keyword>
<dbReference type="EMBL" id="CP000473">
    <property type="protein sequence ID" value="ABJ85873.1"/>
    <property type="molecule type" value="Genomic_DNA"/>
</dbReference>
<dbReference type="PANTHER" id="PTHR11785">
    <property type="entry name" value="AMINO ACID TRANSPORTER"/>
    <property type="match status" value="1"/>
</dbReference>
<dbReference type="InParanoid" id="Q01WU2"/>
<dbReference type="GO" id="GO:0015179">
    <property type="term" value="F:L-amino acid transmembrane transporter activity"/>
    <property type="evidence" value="ECO:0007669"/>
    <property type="project" value="TreeGrafter"/>
</dbReference>
<feature type="transmembrane region" description="Helical" evidence="5">
    <location>
        <begin position="138"/>
        <end position="155"/>
    </location>
</feature>
<reference evidence="6" key="1">
    <citation type="submission" date="2006-10" db="EMBL/GenBank/DDBJ databases">
        <title>Complete sequence of Solibacter usitatus Ellin6076.</title>
        <authorList>
            <consortium name="US DOE Joint Genome Institute"/>
            <person name="Copeland A."/>
            <person name="Lucas S."/>
            <person name="Lapidus A."/>
            <person name="Barry K."/>
            <person name="Detter J.C."/>
            <person name="Glavina del Rio T."/>
            <person name="Hammon N."/>
            <person name="Israni S."/>
            <person name="Dalin E."/>
            <person name="Tice H."/>
            <person name="Pitluck S."/>
            <person name="Thompson L.S."/>
            <person name="Brettin T."/>
            <person name="Bruce D."/>
            <person name="Han C."/>
            <person name="Tapia R."/>
            <person name="Gilna P."/>
            <person name="Schmutz J."/>
            <person name="Larimer F."/>
            <person name="Land M."/>
            <person name="Hauser L."/>
            <person name="Kyrpides N."/>
            <person name="Mikhailova N."/>
            <person name="Janssen P.H."/>
            <person name="Kuske C.R."/>
            <person name="Richardson P."/>
        </authorList>
    </citation>
    <scope>NUCLEOTIDE SEQUENCE</scope>
    <source>
        <strain evidence="6">Ellin6076</strain>
    </source>
</reference>
<dbReference type="GO" id="GO:0016020">
    <property type="term" value="C:membrane"/>
    <property type="evidence" value="ECO:0007669"/>
    <property type="project" value="UniProtKB-SubCell"/>
</dbReference>
<gene>
    <name evidence="6" type="ordered locus">Acid_4914</name>
</gene>
<dbReference type="InterPro" id="IPR050598">
    <property type="entry name" value="AminoAcid_Transporter"/>
</dbReference>
<evidence type="ECO:0000256" key="5">
    <source>
        <dbReference type="SAM" id="Phobius"/>
    </source>
</evidence>
<dbReference type="HOGENOM" id="CLU_007946_3_4_0"/>
<feature type="transmembrane region" description="Helical" evidence="5">
    <location>
        <begin position="21"/>
        <end position="41"/>
    </location>
</feature>
<feature type="transmembrane region" description="Helical" evidence="5">
    <location>
        <begin position="242"/>
        <end position="264"/>
    </location>
</feature>
<evidence type="ECO:0000256" key="1">
    <source>
        <dbReference type="ARBA" id="ARBA00004141"/>
    </source>
</evidence>
<evidence type="ECO:0000256" key="3">
    <source>
        <dbReference type="ARBA" id="ARBA00022989"/>
    </source>
</evidence>
<evidence type="ECO:0000256" key="4">
    <source>
        <dbReference type="ARBA" id="ARBA00023136"/>
    </source>
</evidence>
<organism evidence="6">
    <name type="scientific">Solibacter usitatus (strain Ellin6076)</name>
    <dbReference type="NCBI Taxonomy" id="234267"/>
    <lineage>
        <taxon>Bacteria</taxon>
        <taxon>Pseudomonadati</taxon>
        <taxon>Acidobacteriota</taxon>
        <taxon>Terriglobia</taxon>
        <taxon>Bryobacterales</taxon>
        <taxon>Solibacteraceae</taxon>
        <taxon>Candidatus Solibacter</taxon>
    </lineage>
</organism>
<name>Q01WU2_SOLUE</name>
<feature type="transmembrane region" description="Helical" evidence="5">
    <location>
        <begin position="96"/>
        <end position="118"/>
    </location>
</feature>
<feature type="transmembrane region" description="Helical" evidence="5">
    <location>
        <begin position="284"/>
        <end position="309"/>
    </location>
</feature>
<evidence type="ECO:0000256" key="2">
    <source>
        <dbReference type="ARBA" id="ARBA00022692"/>
    </source>
</evidence>
<dbReference type="STRING" id="234267.Acid_4914"/>
<dbReference type="PIRSF" id="PIRSF006060">
    <property type="entry name" value="AA_transporter"/>
    <property type="match status" value="1"/>
</dbReference>
<accession>Q01WU2</accession>
<dbReference type="AlphaFoldDB" id="Q01WU2"/>
<dbReference type="KEGG" id="sus:Acid_4914"/>
<dbReference type="Gene3D" id="1.20.1740.10">
    <property type="entry name" value="Amino acid/polyamine transporter I"/>
    <property type="match status" value="1"/>
</dbReference>
<keyword evidence="4 5" id="KW-0472">Membrane</keyword>
<dbReference type="PANTHER" id="PTHR11785:SF512">
    <property type="entry name" value="SOBREMESA, ISOFORM B"/>
    <property type="match status" value="1"/>
</dbReference>
<proteinExistence type="predicted"/>